<dbReference type="InterPro" id="IPR006109">
    <property type="entry name" value="G3P_DH_NAD-dep_C"/>
</dbReference>
<dbReference type="Gene3D" id="3.40.50.720">
    <property type="entry name" value="NAD(P)-binding Rossmann-like Domain"/>
    <property type="match status" value="1"/>
</dbReference>
<evidence type="ECO:0000259" key="14">
    <source>
        <dbReference type="Pfam" id="PF07479"/>
    </source>
</evidence>
<feature type="active site" description="Proton acceptor" evidence="8">
    <location>
        <position position="199"/>
    </location>
</feature>
<keyword evidence="16" id="KW-1185">Reference proteome</keyword>
<proteinExistence type="inferred from homology"/>
<keyword evidence="5" id="KW-0443">Lipid metabolism</keyword>
<dbReference type="SUPFAM" id="SSF51735">
    <property type="entry name" value="NAD(P)-binding Rossmann-fold domains"/>
    <property type="match status" value="1"/>
</dbReference>
<organism evidence="15 16">
    <name type="scientific">Propionibacterium cyclohexanicum</name>
    <dbReference type="NCBI Taxonomy" id="64702"/>
    <lineage>
        <taxon>Bacteria</taxon>
        <taxon>Bacillati</taxon>
        <taxon>Actinomycetota</taxon>
        <taxon>Actinomycetes</taxon>
        <taxon>Propionibacteriales</taxon>
        <taxon>Propionibacteriaceae</taxon>
        <taxon>Propionibacterium</taxon>
    </lineage>
</organism>
<dbReference type="OrthoDB" id="9812273at2"/>
<feature type="binding site" evidence="9">
    <location>
        <position position="108"/>
    </location>
    <ligand>
        <name>substrate</name>
    </ligand>
</feature>
<evidence type="ECO:0000259" key="13">
    <source>
        <dbReference type="Pfam" id="PF01210"/>
    </source>
</evidence>
<keyword evidence="4 10" id="KW-0520">NAD</keyword>
<feature type="binding site" evidence="9">
    <location>
        <begin position="266"/>
        <end position="267"/>
    </location>
    <ligand>
        <name>substrate</name>
    </ligand>
</feature>
<name>A0A1H9R5V6_9ACTN</name>
<evidence type="ECO:0000256" key="5">
    <source>
        <dbReference type="ARBA" id="ARBA00023098"/>
    </source>
</evidence>
<feature type="binding site" evidence="10">
    <location>
        <position position="266"/>
    </location>
    <ligand>
        <name>NAD(+)</name>
        <dbReference type="ChEBI" id="CHEBI:57540"/>
    </ligand>
</feature>
<dbReference type="InterPro" id="IPR011128">
    <property type="entry name" value="G3P_DH_NAD-dep_N"/>
</dbReference>
<comment type="catalytic activity">
    <reaction evidence="12">
        <text>sn-glycerol 3-phosphate + NADP(+) = dihydroxyacetone phosphate + NADPH + H(+)</text>
        <dbReference type="Rhea" id="RHEA:11096"/>
        <dbReference type="ChEBI" id="CHEBI:15378"/>
        <dbReference type="ChEBI" id="CHEBI:57597"/>
        <dbReference type="ChEBI" id="CHEBI:57642"/>
        <dbReference type="ChEBI" id="CHEBI:57783"/>
        <dbReference type="ChEBI" id="CHEBI:58349"/>
        <dbReference type="EC" id="1.1.1.94"/>
    </reaction>
</comment>
<dbReference type="PANTHER" id="PTHR11728">
    <property type="entry name" value="GLYCEROL-3-PHOSPHATE DEHYDROGENASE"/>
    <property type="match status" value="1"/>
</dbReference>
<keyword evidence="6" id="KW-0594">Phospholipid biosynthesis</keyword>
<dbReference type="EC" id="1.1.1.94" evidence="12"/>
<evidence type="ECO:0000313" key="16">
    <source>
        <dbReference type="Proteomes" id="UP000198815"/>
    </source>
</evidence>
<accession>A0A1H9R5V6</accession>
<evidence type="ECO:0000256" key="12">
    <source>
        <dbReference type="RuleBase" id="RU000439"/>
    </source>
</evidence>
<gene>
    <name evidence="15" type="ORF">SAMN05443377_1064</name>
</gene>
<evidence type="ECO:0000256" key="7">
    <source>
        <dbReference type="ARBA" id="ARBA00023264"/>
    </source>
</evidence>
<evidence type="ECO:0000256" key="2">
    <source>
        <dbReference type="ARBA" id="ARBA00022516"/>
    </source>
</evidence>
<feature type="domain" description="Glycerol-3-phosphate dehydrogenase NAD-dependent N-terminal" evidence="13">
    <location>
        <begin position="4"/>
        <end position="168"/>
    </location>
</feature>
<dbReference type="Pfam" id="PF01210">
    <property type="entry name" value="NAD_Gly3P_dh_N"/>
    <property type="match status" value="1"/>
</dbReference>
<dbReference type="Gene3D" id="1.10.1040.10">
    <property type="entry name" value="N-(1-d-carboxylethyl)-l-norvaline Dehydrogenase, domain 2"/>
    <property type="match status" value="1"/>
</dbReference>
<dbReference type="RefSeq" id="WP_091968362.1">
    <property type="nucleotide sequence ID" value="NZ_FOGZ01000006.1"/>
</dbReference>
<dbReference type="InterPro" id="IPR013328">
    <property type="entry name" value="6PGD_dom2"/>
</dbReference>
<comment type="similarity">
    <text evidence="1 11">Belongs to the NAD-dependent glycerol-3-phosphate dehydrogenase family.</text>
</comment>
<dbReference type="GO" id="GO:0008654">
    <property type="term" value="P:phospholipid biosynthetic process"/>
    <property type="evidence" value="ECO:0007669"/>
    <property type="project" value="UniProtKB-KW"/>
</dbReference>
<dbReference type="GO" id="GO:0005829">
    <property type="term" value="C:cytosol"/>
    <property type="evidence" value="ECO:0007669"/>
    <property type="project" value="TreeGrafter"/>
</dbReference>
<evidence type="ECO:0000256" key="8">
    <source>
        <dbReference type="PIRSR" id="PIRSR000114-1"/>
    </source>
</evidence>
<dbReference type="InterPro" id="IPR036291">
    <property type="entry name" value="NAD(P)-bd_dom_sf"/>
</dbReference>
<dbReference type="InterPro" id="IPR008927">
    <property type="entry name" value="6-PGluconate_DH-like_C_sf"/>
</dbReference>
<dbReference type="SUPFAM" id="SSF48179">
    <property type="entry name" value="6-phosphogluconate dehydrogenase C-terminal domain-like"/>
    <property type="match status" value="1"/>
</dbReference>
<evidence type="ECO:0000313" key="15">
    <source>
        <dbReference type="EMBL" id="SER68112.1"/>
    </source>
</evidence>
<dbReference type="InterPro" id="IPR006168">
    <property type="entry name" value="G3P_DH_NAD-dep"/>
</dbReference>
<dbReference type="Pfam" id="PF07479">
    <property type="entry name" value="NAD_Gly3P_dh_C"/>
    <property type="match status" value="1"/>
</dbReference>
<dbReference type="PRINTS" id="PR00077">
    <property type="entry name" value="GPDHDRGNASE"/>
</dbReference>
<dbReference type="STRING" id="64702.SAMN05443377_1064"/>
<evidence type="ECO:0000256" key="9">
    <source>
        <dbReference type="PIRSR" id="PIRSR000114-2"/>
    </source>
</evidence>
<keyword evidence="2" id="KW-0444">Lipid biosynthesis</keyword>
<feature type="binding site" evidence="10">
    <location>
        <begin position="8"/>
        <end position="13"/>
    </location>
    <ligand>
        <name>NAD(+)</name>
        <dbReference type="ChEBI" id="CHEBI:57540"/>
    </ligand>
</feature>
<evidence type="ECO:0000256" key="4">
    <source>
        <dbReference type="ARBA" id="ARBA00023027"/>
    </source>
</evidence>
<dbReference type="GO" id="GO:0141153">
    <property type="term" value="F:glycerol-3-phosphate dehydrogenase (NADP+) activity"/>
    <property type="evidence" value="ECO:0007669"/>
    <property type="project" value="RHEA"/>
</dbReference>
<evidence type="ECO:0000256" key="3">
    <source>
        <dbReference type="ARBA" id="ARBA00023002"/>
    </source>
</evidence>
<dbReference type="Proteomes" id="UP000198815">
    <property type="component" value="Unassembled WGS sequence"/>
</dbReference>
<feature type="domain" description="Glycerol-3-phosphate dehydrogenase NAD-dependent C-terminal" evidence="14">
    <location>
        <begin position="188"/>
        <end position="330"/>
    </location>
</feature>
<protein>
    <recommendedName>
        <fullName evidence="12">Glycerol-3-phosphate dehydrogenase</fullName>
        <ecNumber evidence="12">1.1.1.94</ecNumber>
    </recommendedName>
</protein>
<dbReference type="PIRSF" id="PIRSF000114">
    <property type="entry name" value="Glycerol-3-P_dh"/>
    <property type="match status" value="1"/>
</dbReference>
<keyword evidence="7" id="KW-1208">Phospholipid metabolism</keyword>
<dbReference type="GO" id="GO:0046168">
    <property type="term" value="P:glycerol-3-phosphate catabolic process"/>
    <property type="evidence" value="ECO:0007669"/>
    <property type="project" value="InterPro"/>
</dbReference>
<dbReference type="EMBL" id="FOGZ01000006">
    <property type="protein sequence ID" value="SER68112.1"/>
    <property type="molecule type" value="Genomic_DNA"/>
</dbReference>
<evidence type="ECO:0000256" key="10">
    <source>
        <dbReference type="PIRSR" id="PIRSR000114-3"/>
    </source>
</evidence>
<evidence type="ECO:0000256" key="6">
    <source>
        <dbReference type="ARBA" id="ARBA00023209"/>
    </source>
</evidence>
<evidence type="ECO:0000256" key="1">
    <source>
        <dbReference type="ARBA" id="ARBA00011009"/>
    </source>
</evidence>
<dbReference type="AlphaFoldDB" id="A0A1H9R5V6"/>
<reference evidence="15 16" key="1">
    <citation type="submission" date="2016-10" db="EMBL/GenBank/DDBJ databases">
        <authorList>
            <person name="de Groot N.N."/>
        </authorList>
    </citation>
    <scope>NUCLEOTIDE SEQUENCE [LARGE SCALE GENOMIC DNA]</scope>
    <source>
        <strain evidence="15 16">DSM 16859</strain>
    </source>
</reference>
<keyword evidence="3 11" id="KW-0560">Oxidoreductase</keyword>
<dbReference type="GO" id="GO:0005975">
    <property type="term" value="P:carbohydrate metabolic process"/>
    <property type="evidence" value="ECO:0007669"/>
    <property type="project" value="InterPro"/>
</dbReference>
<dbReference type="PANTHER" id="PTHR11728:SF1">
    <property type="entry name" value="GLYCEROL-3-PHOSPHATE DEHYDROGENASE [NAD(+)] 2, CHLOROPLASTIC"/>
    <property type="match status" value="1"/>
</dbReference>
<feature type="binding site" evidence="10">
    <location>
        <position position="148"/>
    </location>
    <ligand>
        <name>NAD(+)</name>
        <dbReference type="ChEBI" id="CHEBI:57540"/>
    </ligand>
</feature>
<sequence length="348" mass="36584">MATVTILGAGAMGAAQCRPLADAGWDVRLWGTRFDDELLDLLSTGAPHPRTGVPLPDSVHIYRSGQLGEALADSRVVVMAVISAQVPRLAREILEPLANADSLWLTSKGFSQVEDGRVRLLSENLRRIAQEAHVELPPIVTVAGPVLADECAAARPTAPVFACHDISVAQRYARQCSTPAYSIMASGDEVGVEVCAPLKNSYAMALGLVDGLSERDGAATHNLRAATFVQAVHEMAVFGRQLGGDPMTAAGLAGLGDLEVTGQAGRNHGFGRRIGLGASTTQAREEMAALGQSVEGIDSTRLALLFADQIGHGLLDHLPLLRMVGDVLLGREIDPLASLAKAVLPRTS</sequence>
<evidence type="ECO:0000256" key="11">
    <source>
        <dbReference type="RuleBase" id="RU000437"/>
    </source>
</evidence>
<dbReference type="GO" id="GO:0051287">
    <property type="term" value="F:NAD binding"/>
    <property type="evidence" value="ECO:0007669"/>
    <property type="project" value="InterPro"/>
</dbReference>